<dbReference type="OrthoDB" id="10527142at2759"/>
<feature type="region of interest" description="Disordered" evidence="1">
    <location>
        <begin position="1"/>
        <end position="22"/>
    </location>
</feature>
<feature type="domain" description="IPT/TIG" evidence="2">
    <location>
        <begin position="309"/>
        <end position="374"/>
    </location>
</feature>
<reference evidence="3" key="1">
    <citation type="submission" date="2020-10" db="EMBL/GenBank/DDBJ databases">
        <title>Unveiling of a novel bifunctional photoreceptor, Dualchrome1, isolated from a cosmopolitan green alga.</title>
        <authorList>
            <person name="Suzuki S."/>
            <person name="Kawachi M."/>
        </authorList>
    </citation>
    <scope>NUCLEOTIDE SEQUENCE</scope>
    <source>
        <strain evidence="3">NIES 2893</strain>
    </source>
</reference>
<name>A0A830HSJ5_9CHLO</name>
<gene>
    <name evidence="3" type="ORF">PPROV_000885600</name>
</gene>
<dbReference type="InterPro" id="IPR002909">
    <property type="entry name" value="IPT_dom"/>
</dbReference>
<feature type="region of interest" description="Disordered" evidence="1">
    <location>
        <begin position="427"/>
        <end position="461"/>
    </location>
</feature>
<dbReference type="SUPFAM" id="SSF81296">
    <property type="entry name" value="E set domains"/>
    <property type="match status" value="1"/>
</dbReference>
<sequence>MPISPSIWPPPASSSQQLAPRHPQDTTRAQQVEAFTGAEQLTDSGVSGLVLPEMGLTFGVYAYPRCGTSGVARNMTMMLFTSTRNESVTVGGPMVDTGNLVRNSINFHDDGMGSGYFFYSDDYVADAISDHKYACGKWHFVAVSIAESNAATLYVDSAAPSHQLITTRDEVQSSAVPFSTPSRPDHDVDGDVRGLMHVGAGIAMGTPWDGYLDELVVYNKGLSAIEVESVKLARLVGATYEAAAVEDGLVAYYTTKIAGAVAIGTVTAAGLPSDSGDMTALKPNMTAPKLVHKSNPGVKPCVLGLQHIVGPSDGDCMTDVYGWNFAEGVHVKCSFDGRETEAVHRSEKMISCLTPGHVSPRFVTVTASNDGYNFTNTVAVDKTVRHLYMESALYVNGLGGGAKADGVCEDLAGRGFSMTAWVCPKCGPSAPQPPAPPTTLPPPPPAAAPPQPEAQNIGRRD</sequence>
<dbReference type="Pfam" id="PF01833">
    <property type="entry name" value="TIG"/>
    <property type="match status" value="1"/>
</dbReference>
<feature type="compositionally biased region" description="Pro residues" evidence="1">
    <location>
        <begin position="430"/>
        <end position="452"/>
    </location>
</feature>
<dbReference type="Proteomes" id="UP000660262">
    <property type="component" value="Unassembled WGS sequence"/>
</dbReference>
<dbReference type="EMBL" id="BNJQ01000028">
    <property type="protein sequence ID" value="GHP10124.1"/>
    <property type="molecule type" value="Genomic_DNA"/>
</dbReference>
<evidence type="ECO:0000313" key="3">
    <source>
        <dbReference type="EMBL" id="GHP10124.1"/>
    </source>
</evidence>
<evidence type="ECO:0000259" key="2">
    <source>
        <dbReference type="Pfam" id="PF01833"/>
    </source>
</evidence>
<proteinExistence type="predicted"/>
<organism evidence="3 4">
    <name type="scientific">Pycnococcus provasolii</name>
    <dbReference type="NCBI Taxonomy" id="41880"/>
    <lineage>
        <taxon>Eukaryota</taxon>
        <taxon>Viridiplantae</taxon>
        <taxon>Chlorophyta</taxon>
        <taxon>Pseudoscourfieldiophyceae</taxon>
        <taxon>Pseudoscourfieldiales</taxon>
        <taxon>Pycnococcaceae</taxon>
        <taxon>Pycnococcus</taxon>
    </lineage>
</organism>
<keyword evidence="4" id="KW-1185">Reference proteome</keyword>
<dbReference type="AlphaFoldDB" id="A0A830HSJ5"/>
<evidence type="ECO:0000313" key="4">
    <source>
        <dbReference type="Proteomes" id="UP000660262"/>
    </source>
</evidence>
<dbReference type="Gene3D" id="2.60.120.200">
    <property type="match status" value="1"/>
</dbReference>
<dbReference type="InterPro" id="IPR013783">
    <property type="entry name" value="Ig-like_fold"/>
</dbReference>
<protein>
    <recommendedName>
        <fullName evidence="2">IPT/TIG domain-containing protein</fullName>
    </recommendedName>
</protein>
<accession>A0A830HSJ5</accession>
<comment type="caution">
    <text evidence="3">The sequence shown here is derived from an EMBL/GenBank/DDBJ whole genome shotgun (WGS) entry which is preliminary data.</text>
</comment>
<dbReference type="InterPro" id="IPR013320">
    <property type="entry name" value="ConA-like_dom_sf"/>
</dbReference>
<dbReference type="SUPFAM" id="SSF49899">
    <property type="entry name" value="Concanavalin A-like lectins/glucanases"/>
    <property type="match status" value="1"/>
</dbReference>
<dbReference type="InterPro" id="IPR014756">
    <property type="entry name" value="Ig_E-set"/>
</dbReference>
<dbReference type="Gene3D" id="2.60.40.10">
    <property type="entry name" value="Immunoglobulins"/>
    <property type="match status" value="1"/>
</dbReference>
<evidence type="ECO:0000256" key="1">
    <source>
        <dbReference type="SAM" id="MobiDB-lite"/>
    </source>
</evidence>